<dbReference type="InterPro" id="IPR002563">
    <property type="entry name" value="Flavin_Rdtase-like_dom"/>
</dbReference>
<reference evidence="4" key="1">
    <citation type="submission" date="2016-10" db="EMBL/GenBank/DDBJ databases">
        <authorList>
            <person name="Varghese N."/>
            <person name="Submissions S."/>
        </authorList>
    </citation>
    <scope>NUCLEOTIDE SEQUENCE [LARGE SCALE GENOMIC DNA]</scope>
    <source>
        <strain evidence="4">CGMCC 4.3530</strain>
    </source>
</reference>
<keyword evidence="4" id="KW-1185">Reference proteome</keyword>
<dbReference type="Proteomes" id="UP000199529">
    <property type="component" value="Unassembled WGS sequence"/>
</dbReference>
<accession>A0A1H3Q350</accession>
<evidence type="ECO:0000313" key="3">
    <source>
        <dbReference type="EMBL" id="SDZ07816.1"/>
    </source>
</evidence>
<dbReference type="PANTHER" id="PTHR30466">
    <property type="entry name" value="FLAVIN REDUCTASE"/>
    <property type="match status" value="1"/>
</dbReference>
<dbReference type="STRING" id="418495.SAMN05216215_104558"/>
<dbReference type="AlphaFoldDB" id="A0A1H3Q350"/>
<dbReference type="InterPro" id="IPR050268">
    <property type="entry name" value="NADH-dep_flavin_reductase"/>
</dbReference>
<evidence type="ECO:0000259" key="2">
    <source>
        <dbReference type="SMART" id="SM00903"/>
    </source>
</evidence>
<dbReference type="InterPro" id="IPR012349">
    <property type="entry name" value="Split_barrel_FMN-bd"/>
</dbReference>
<name>A0A1H3Q350_9PSEU</name>
<dbReference type="Gene3D" id="2.30.110.10">
    <property type="entry name" value="Electron Transport, Fmn-binding Protein, Chain A"/>
    <property type="match status" value="1"/>
</dbReference>
<organism evidence="3 4">
    <name type="scientific">Saccharopolyspora shandongensis</name>
    <dbReference type="NCBI Taxonomy" id="418495"/>
    <lineage>
        <taxon>Bacteria</taxon>
        <taxon>Bacillati</taxon>
        <taxon>Actinomycetota</taxon>
        <taxon>Actinomycetes</taxon>
        <taxon>Pseudonocardiales</taxon>
        <taxon>Pseudonocardiaceae</taxon>
        <taxon>Saccharopolyspora</taxon>
    </lineage>
</organism>
<evidence type="ECO:0000256" key="1">
    <source>
        <dbReference type="ARBA" id="ARBA00023002"/>
    </source>
</evidence>
<dbReference type="SUPFAM" id="SSF50475">
    <property type="entry name" value="FMN-binding split barrel"/>
    <property type="match status" value="1"/>
</dbReference>
<dbReference type="Pfam" id="PF01613">
    <property type="entry name" value="Flavin_Reduct"/>
    <property type="match status" value="1"/>
</dbReference>
<dbReference type="GO" id="GO:0042602">
    <property type="term" value="F:riboflavin reductase (NADPH) activity"/>
    <property type="evidence" value="ECO:0007669"/>
    <property type="project" value="TreeGrafter"/>
</dbReference>
<proteinExistence type="predicted"/>
<dbReference type="OrthoDB" id="9792858at2"/>
<gene>
    <name evidence="3" type="ORF">SAMN05216215_104558</name>
</gene>
<dbReference type="SMART" id="SM00903">
    <property type="entry name" value="Flavin_Reduct"/>
    <property type="match status" value="1"/>
</dbReference>
<feature type="domain" description="Flavin reductase like" evidence="2">
    <location>
        <begin position="27"/>
        <end position="166"/>
    </location>
</feature>
<dbReference type="PANTHER" id="PTHR30466:SF1">
    <property type="entry name" value="FMN REDUCTASE (NADH) RUTF"/>
    <property type="match status" value="1"/>
</dbReference>
<dbReference type="EMBL" id="FNOK01000045">
    <property type="protein sequence ID" value="SDZ07816.1"/>
    <property type="molecule type" value="Genomic_DNA"/>
</dbReference>
<sequence>MREERAPRIRRLSEVGHVNQRHLRNAFGRFATGVTVVTCATSDGGRHGATVNAFTAVSLEPALCQVTLTRQSKACRYLKDTPFAVNILAAGQADTAWHFAGRPVEPEPQWSDGPLGPVLTGAAATISCRPWRTYDGGDHLIVIGEVVEADITDLEPLLFHAGTFRHLDRRDAGAHWGACLDSPESGWFTGAPAFTAMHARRATRHAS</sequence>
<keyword evidence="1" id="KW-0560">Oxidoreductase</keyword>
<dbReference type="GO" id="GO:0010181">
    <property type="term" value="F:FMN binding"/>
    <property type="evidence" value="ECO:0007669"/>
    <property type="project" value="InterPro"/>
</dbReference>
<protein>
    <submittedName>
        <fullName evidence="3">NADH-FMN oxidoreductase RutF, flavin reductase (DIM6/NTAB) family</fullName>
    </submittedName>
</protein>
<evidence type="ECO:0000313" key="4">
    <source>
        <dbReference type="Proteomes" id="UP000199529"/>
    </source>
</evidence>